<keyword evidence="9" id="KW-0407">Ion channel</keyword>
<feature type="transmembrane region" description="Helical" evidence="11">
    <location>
        <begin position="322"/>
        <end position="345"/>
    </location>
</feature>
<dbReference type="PANTHER" id="PTHR43427">
    <property type="entry name" value="CHLORIDE CHANNEL PROTEIN CLC-E"/>
    <property type="match status" value="1"/>
</dbReference>
<keyword evidence="7" id="KW-0869">Chloride channel</keyword>
<dbReference type="InterPro" id="IPR046342">
    <property type="entry name" value="CBS_dom_sf"/>
</dbReference>
<keyword evidence="14" id="KW-1185">Reference proteome</keyword>
<comment type="caution">
    <text evidence="13">The sequence shown here is derived from an EMBL/GenBank/DDBJ whole genome shotgun (WGS) entry which is preliminary data.</text>
</comment>
<dbReference type="SMART" id="SM00116">
    <property type="entry name" value="CBS"/>
    <property type="match status" value="1"/>
</dbReference>
<dbReference type="Gene3D" id="1.10.3080.10">
    <property type="entry name" value="Clc chloride channel"/>
    <property type="match status" value="1"/>
</dbReference>
<evidence type="ECO:0000256" key="5">
    <source>
        <dbReference type="ARBA" id="ARBA00023065"/>
    </source>
</evidence>
<evidence type="ECO:0000256" key="11">
    <source>
        <dbReference type="SAM" id="Phobius"/>
    </source>
</evidence>
<evidence type="ECO:0000259" key="12">
    <source>
        <dbReference type="PROSITE" id="PS51371"/>
    </source>
</evidence>
<dbReference type="PRINTS" id="PR00762">
    <property type="entry name" value="CLCHANNEL"/>
</dbReference>
<feature type="transmembrane region" description="Helical" evidence="11">
    <location>
        <begin position="260"/>
        <end position="279"/>
    </location>
</feature>
<feature type="transmembrane region" description="Helical" evidence="11">
    <location>
        <begin position="189"/>
        <end position="208"/>
    </location>
</feature>
<dbReference type="Pfam" id="PF00571">
    <property type="entry name" value="CBS"/>
    <property type="match status" value="1"/>
</dbReference>
<evidence type="ECO:0000256" key="8">
    <source>
        <dbReference type="ARBA" id="ARBA00023214"/>
    </source>
</evidence>
<dbReference type="EMBL" id="JAJBZT010000009">
    <property type="protein sequence ID" value="MCB6184807.1"/>
    <property type="molecule type" value="Genomic_DNA"/>
</dbReference>
<keyword evidence="5" id="KW-0406">Ion transport</keyword>
<dbReference type="SUPFAM" id="SSF81340">
    <property type="entry name" value="Clc chloride channel"/>
    <property type="match status" value="1"/>
</dbReference>
<dbReference type="Pfam" id="PF00654">
    <property type="entry name" value="Voltage_CLC"/>
    <property type="match status" value="1"/>
</dbReference>
<evidence type="ECO:0000313" key="14">
    <source>
        <dbReference type="Proteomes" id="UP001165395"/>
    </source>
</evidence>
<evidence type="ECO:0000256" key="9">
    <source>
        <dbReference type="ARBA" id="ARBA00023303"/>
    </source>
</evidence>
<dbReference type="InterPro" id="IPR050368">
    <property type="entry name" value="ClC-type_chloride_channel"/>
</dbReference>
<evidence type="ECO:0000256" key="7">
    <source>
        <dbReference type="ARBA" id="ARBA00023173"/>
    </source>
</evidence>
<comment type="subcellular location">
    <subcellularLocation>
        <location evidence="1">Membrane</location>
        <topology evidence="1">Multi-pass membrane protein</topology>
    </subcellularLocation>
</comment>
<dbReference type="Proteomes" id="UP001165395">
    <property type="component" value="Unassembled WGS sequence"/>
</dbReference>
<dbReference type="InterPro" id="IPR014743">
    <property type="entry name" value="Cl-channel_core"/>
</dbReference>
<evidence type="ECO:0000256" key="6">
    <source>
        <dbReference type="ARBA" id="ARBA00023136"/>
    </source>
</evidence>
<evidence type="ECO:0000256" key="2">
    <source>
        <dbReference type="ARBA" id="ARBA00022448"/>
    </source>
</evidence>
<sequence length="555" mass="59684">MRHRKSQYNKLVVTLCIAVVIGAIGALATQGFRGLLNLLSLFLYQHPDSPVHTASLLPDWLKILTPALGGILAGYILQKVHYQAGEQTDYMEAITLGNGSLPIKQSLLRAASSAISVVSGSSIGREASMIQLAALSGSLLLNQFLSHLPNKRLLVACGAAAGITAAYNTPIAAALFVSEIILQTITFETLAPLVISAAVAQLISSSFIGEGAIYHFPALAQHLGISWYWYALIGMIAGVAAPILLKLLNITRQLFQKTPIPLWGKLGVGGLIVGVLSVGETAVWGNGYETVNFLFANPLSLTALIVLLLYKVSATAVSTGSGAIGGIFTPSLLVGAIMGSIAFHIAAFFQPNMANSAIWIICGMGAFLGATTHAPLMAILMLFEMTQAPQAIVPLMLSTVCGFILSKGLGSTSVYARALPESHQGTTPIDHLIKKDPPTLAYPPNIEIADQLFKTYLWPHIYVTDNEFRFLGAISLHDFRALESKQALAEMLNVPDCYIRMNYPRIRSDNLVEEAINVFVTHQGERVPVIGEDGKLIGYMTKNDLLKRLGQHWQD</sequence>
<keyword evidence="10" id="KW-0129">CBS domain</keyword>
<feature type="transmembrane region" description="Helical" evidence="11">
    <location>
        <begin position="357"/>
        <end position="383"/>
    </location>
</feature>
<feature type="transmembrane region" description="Helical" evidence="11">
    <location>
        <begin position="153"/>
        <end position="177"/>
    </location>
</feature>
<reference evidence="13" key="1">
    <citation type="submission" date="2021-10" db="EMBL/GenBank/DDBJ databases">
        <title>The complete genome sequence of Leeia sp. TBRC 13508.</title>
        <authorList>
            <person name="Charoenyingcharoen P."/>
            <person name="Yukphan P."/>
        </authorList>
    </citation>
    <scope>NUCLEOTIDE SEQUENCE</scope>
    <source>
        <strain evidence="13">TBRC 13508</strain>
    </source>
</reference>
<organism evidence="13 14">
    <name type="scientific">Leeia speluncae</name>
    <dbReference type="NCBI Taxonomy" id="2884804"/>
    <lineage>
        <taxon>Bacteria</taxon>
        <taxon>Pseudomonadati</taxon>
        <taxon>Pseudomonadota</taxon>
        <taxon>Betaproteobacteria</taxon>
        <taxon>Neisseriales</taxon>
        <taxon>Leeiaceae</taxon>
        <taxon>Leeia</taxon>
    </lineage>
</organism>
<keyword evidence="6 11" id="KW-0472">Membrane</keyword>
<feature type="transmembrane region" description="Helical" evidence="11">
    <location>
        <begin position="228"/>
        <end position="248"/>
    </location>
</feature>
<keyword evidence="8" id="KW-0868">Chloride</keyword>
<dbReference type="InterPro" id="IPR000644">
    <property type="entry name" value="CBS_dom"/>
</dbReference>
<dbReference type="RefSeq" id="WP_227181624.1">
    <property type="nucleotide sequence ID" value="NZ_JAJBZT010000009.1"/>
</dbReference>
<proteinExistence type="predicted"/>
<evidence type="ECO:0000313" key="13">
    <source>
        <dbReference type="EMBL" id="MCB6184807.1"/>
    </source>
</evidence>
<dbReference type="CDD" id="cd02205">
    <property type="entry name" value="CBS_pair_SF"/>
    <property type="match status" value="1"/>
</dbReference>
<dbReference type="NCBIfam" id="NF002505">
    <property type="entry name" value="PRK01862.1"/>
    <property type="match status" value="1"/>
</dbReference>
<feature type="domain" description="CBS" evidence="12">
    <location>
        <begin position="498"/>
        <end position="555"/>
    </location>
</feature>
<evidence type="ECO:0000256" key="10">
    <source>
        <dbReference type="PROSITE-ProRule" id="PRU00703"/>
    </source>
</evidence>
<keyword evidence="2" id="KW-0813">Transport</keyword>
<protein>
    <submittedName>
        <fullName evidence="13">ClcB-like voltage-gated chloride channel protein</fullName>
    </submittedName>
</protein>
<dbReference type="CDD" id="cd00400">
    <property type="entry name" value="Voltage_gated_ClC"/>
    <property type="match status" value="1"/>
</dbReference>
<dbReference type="PANTHER" id="PTHR43427:SF6">
    <property type="entry name" value="CHLORIDE CHANNEL PROTEIN CLC-E"/>
    <property type="match status" value="1"/>
</dbReference>
<dbReference type="SUPFAM" id="SSF54631">
    <property type="entry name" value="CBS-domain pair"/>
    <property type="match status" value="1"/>
</dbReference>
<keyword evidence="3 11" id="KW-0812">Transmembrane</keyword>
<dbReference type="PROSITE" id="PS51371">
    <property type="entry name" value="CBS"/>
    <property type="match status" value="1"/>
</dbReference>
<evidence type="ECO:0000256" key="1">
    <source>
        <dbReference type="ARBA" id="ARBA00004141"/>
    </source>
</evidence>
<evidence type="ECO:0000256" key="4">
    <source>
        <dbReference type="ARBA" id="ARBA00022989"/>
    </source>
</evidence>
<name>A0ABS8D9B1_9NEIS</name>
<gene>
    <name evidence="13" type="ORF">LIN78_14765</name>
</gene>
<evidence type="ECO:0000256" key="3">
    <source>
        <dbReference type="ARBA" id="ARBA00022692"/>
    </source>
</evidence>
<keyword evidence="4 11" id="KW-1133">Transmembrane helix</keyword>
<accession>A0ABS8D9B1</accession>
<feature type="transmembrane region" description="Helical" evidence="11">
    <location>
        <begin position="12"/>
        <end position="32"/>
    </location>
</feature>
<feature type="transmembrane region" description="Helical" evidence="11">
    <location>
        <begin position="291"/>
        <end position="310"/>
    </location>
</feature>
<dbReference type="Gene3D" id="3.10.580.10">
    <property type="entry name" value="CBS-domain"/>
    <property type="match status" value="1"/>
</dbReference>
<dbReference type="InterPro" id="IPR001807">
    <property type="entry name" value="ClC"/>
</dbReference>